<evidence type="ECO:0000313" key="2">
    <source>
        <dbReference type="Proteomes" id="UP000053424"/>
    </source>
</evidence>
<sequence>MTAIMPYHSTVPILDLTPLTAFSDVTHSISPLFYTLKNDDFHSFAMDDGETYYCLDQGTGIALWWSLKRLYREIIRAATAQNPRSTDLPFTVPAYYHIPDYLFREIDLTPPAILDIGHADCMNALYMYAPKRTIQAFWMDFQDVGRQAVKWIEIARYRSNLIGQNSNWDWDTTAQSQLDYPTRRLLTNSPAGEGQELHHPFSITYPDTRQIDSCDASEDGYDMGDDTYLLNTCTDVVLHPKVSNFAIANPEFDVFGGQTTINTFEDPIDLEEFPALTSTSLSSFIYNIYNSCPSD</sequence>
<dbReference type="OrthoDB" id="3067176at2759"/>
<reference evidence="1 2" key="1">
    <citation type="submission" date="2014-04" db="EMBL/GenBank/DDBJ databases">
        <authorList>
            <consortium name="DOE Joint Genome Institute"/>
            <person name="Kuo A."/>
            <person name="Gay G."/>
            <person name="Dore J."/>
            <person name="Kohler A."/>
            <person name="Nagy L.G."/>
            <person name="Floudas D."/>
            <person name="Copeland A."/>
            <person name="Barry K.W."/>
            <person name="Cichocki N."/>
            <person name="Veneault-Fourrey C."/>
            <person name="LaButti K."/>
            <person name="Lindquist E.A."/>
            <person name="Lipzen A."/>
            <person name="Lundell T."/>
            <person name="Morin E."/>
            <person name="Murat C."/>
            <person name="Sun H."/>
            <person name="Tunlid A."/>
            <person name="Henrissat B."/>
            <person name="Grigoriev I.V."/>
            <person name="Hibbett D.S."/>
            <person name="Martin F."/>
            <person name="Nordberg H.P."/>
            <person name="Cantor M.N."/>
            <person name="Hua S.X."/>
        </authorList>
    </citation>
    <scope>NUCLEOTIDE SEQUENCE [LARGE SCALE GENOMIC DNA]</scope>
    <source>
        <strain evidence="2">h7</strain>
    </source>
</reference>
<dbReference type="EMBL" id="KN831773">
    <property type="protein sequence ID" value="KIM45009.1"/>
    <property type="molecule type" value="Genomic_DNA"/>
</dbReference>
<proteinExistence type="predicted"/>
<reference evidence="2" key="2">
    <citation type="submission" date="2015-01" db="EMBL/GenBank/DDBJ databases">
        <title>Evolutionary Origins and Diversification of the Mycorrhizal Mutualists.</title>
        <authorList>
            <consortium name="DOE Joint Genome Institute"/>
            <consortium name="Mycorrhizal Genomics Consortium"/>
            <person name="Kohler A."/>
            <person name="Kuo A."/>
            <person name="Nagy L.G."/>
            <person name="Floudas D."/>
            <person name="Copeland A."/>
            <person name="Barry K.W."/>
            <person name="Cichocki N."/>
            <person name="Veneault-Fourrey C."/>
            <person name="LaButti K."/>
            <person name="Lindquist E.A."/>
            <person name="Lipzen A."/>
            <person name="Lundell T."/>
            <person name="Morin E."/>
            <person name="Murat C."/>
            <person name="Riley R."/>
            <person name="Ohm R."/>
            <person name="Sun H."/>
            <person name="Tunlid A."/>
            <person name="Henrissat B."/>
            <person name="Grigoriev I.V."/>
            <person name="Hibbett D.S."/>
            <person name="Martin F."/>
        </authorList>
    </citation>
    <scope>NUCLEOTIDE SEQUENCE [LARGE SCALE GENOMIC DNA]</scope>
    <source>
        <strain evidence="2">h7</strain>
    </source>
</reference>
<dbReference type="Proteomes" id="UP000053424">
    <property type="component" value="Unassembled WGS sequence"/>
</dbReference>
<name>A0A0C3CLL5_HEBCY</name>
<protein>
    <submittedName>
        <fullName evidence="1">Uncharacterized protein</fullName>
    </submittedName>
</protein>
<organism evidence="1 2">
    <name type="scientific">Hebeloma cylindrosporum</name>
    <dbReference type="NCBI Taxonomy" id="76867"/>
    <lineage>
        <taxon>Eukaryota</taxon>
        <taxon>Fungi</taxon>
        <taxon>Dikarya</taxon>
        <taxon>Basidiomycota</taxon>
        <taxon>Agaricomycotina</taxon>
        <taxon>Agaricomycetes</taxon>
        <taxon>Agaricomycetidae</taxon>
        <taxon>Agaricales</taxon>
        <taxon>Agaricineae</taxon>
        <taxon>Hymenogastraceae</taxon>
        <taxon>Hebeloma</taxon>
    </lineage>
</organism>
<gene>
    <name evidence="1" type="ORF">M413DRAFT_66874</name>
</gene>
<keyword evidence="2" id="KW-1185">Reference proteome</keyword>
<dbReference type="AlphaFoldDB" id="A0A0C3CLL5"/>
<evidence type="ECO:0000313" key="1">
    <source>
        <dbReference type="EMBL" id="KIM45009.1"/>
    </source>
</evidence>
<accession>A0A0C3CLL5</accession>
<dbReference type="HOGENOM" id="CLU_1012132_0_0_1"/>